<evidence type="ECO:0000313" key="3">
    <source>
        <dbReference type="Proteomes" id="UP000270866"/>
    </source>
</evidence>
<dbReference type="InterPro" id="IPR036259">
    <property type="entry name" value="MFS_trans_sf"/>
</dbReference>
<feature type="transmembrane region" description="Helical" evidence="1">
    <location>
        <begin position="54"/>
        <end position="71"/>
    </location>
</feature>
<dbReference type="Proteomes" id="UP000270866">
    <property type="component" value="Chromosome 1"/>
</dbReference>
<protein>
    <recommendedName>
        <fullName evidence="4">Major facilitator superfamily (MFS) profile domain-containing protein</fullName>
    </recommendedName>
</protein>
<evidence type="ECO:0000313" key="2">
    <source>
        <dbReference type="EMBL" id="RKK29835.1"/>
    </source>
</evidence>
<keyword evidence="1" id="KW-1133">Transmembrane helix</keyword>
<comment type="caution">
    <text evidence="2">The sequence shown here is derived from an EMBL/GenBank/DDBJ whole genome shotgun (WGS) entry which is preliminary data.</text>
</comment>
<evidence type="ECO:0000256" key="1">
    <source>
        <dbReference type="SAM" id="Phobius"/>
    </source>
</evidence>
<dbReference type="EMBL" id="MRCU01000001">
    <property type="protein sequence ID" value="RKK29835.1"/>
    <property type="molecule type" value="Genomic_DNA"/>
</dbReference>
<feature type="transmembrane region" description="Helical" evidence="1">
    <location>
        <begin position="170"/>
        <end position="193"/>
    </location>
</feature>
<sequence length="194" mass="20729">MRRLLTSSTFETTVQVIGACTTVCLVVANITLATNQPPAEWNQMHMMDHEALKLRPFVFFTIGSTLVMWGIEPLSILIPLCFSCGVLTFAWLACTKVASFVVFTALYGFFSGGYVSILPATVASFAPSPGVAGTWLGMVLFCISFAGLTGTPITGAILDRAGTSVTPGYWGLCAFGGSSLFIGTCFLLLARWLK</sequence>
<dbReference type="Gene3D" id="1.20.1250.20">
    <property type="entry name" value="MFS general substrate transporter like domains"/>
    <property type="match status" value="1"/>
</dbReference>
<organism evidence="2 3">
    <name type="scientific">Fusarium oxysporum f. sp. cepae</name>
    <dbReference type="NCBI Taxonomy" id="396571"/>
    <lineage>
        <taxon>Eukaryota</taxon>
        <taxon>Fungi</taxon>
        <taxon>Dikarya</taxon>
        <taxon>Ascomycota</taxon>
        <taxon>Pezizomycotina</taxon>
        <taxon>Sordariomycetes</taxon>
        <taxon>Hypocreomycetidae</taxon>
        <taxon>Hypocreales</taxon>
        <taxon>Nectriaceae</taxon>
        <taxon>Fusarium</taxon>
        <taxon>Fusarium oxysporum species complex</taxon>
    </lineage>
</organism>
<feature type="transmembrane region" description="Helical" evidence="1">
    <location>
        <begin position="135"/>
        <end position="158"/>
    </location>
</feature>
<evidence type="ECO:0008006" key="4">
    <source>
        <dbReference type="Google" id="ProtNLM"/>
    </source>
</evidence>
<dbReference type="SUPFAM" id="SSF103473">
    <property type="entry name" value="MFS general substrate transporter"/>
    <property type="match status" value="1"/>
</dbReference>
<name>A0A3L6P7I5_FUSOX</name>
<gene>
    <name evidence="2" type="ORF">BFJ65_g1748</name>
</gene>
<keyword evidence="1" id="KW-0472">Membrane</keyword>
<reference evidence="2 3" key="1">
    <citation type="journal article" date="2018" name="Sci. Rep.">
        <title>Characterisation of pathogen-specific regions and novel effector candidates in Fusarium oxysporum f. sp. cepae.</title>
        <authorList>
            <person name="Armitage A.D."/>
            <person name="Taylor A."/>
            <person name="Sobczyk M.K."/>
            <person name="Baxter L."/>
            <person name="Greenfield B.P."/>
            <person name="Bates H.J."/>
            <person name="Wilson F."/>
            <person name="Jackson A.C."/>
            <person name="Ott S."/>
            <person name="Harrison R.J."/>
            <person name="Clarkson J.P."/>
        </authorList>
    </citation>
    <scope>NUCLEOTIDE SEQUENCE [LARGE SCALE GENOMIC DNA]</scope>
    <source>
        <strain evidence="2 3">FoC_Fus2</strain>
    </source>
</reference>
<proteinExistence type="predicted"/>
<accession>A0A3L6P7I5</accession>
<feature type="transmembrane region" description="Helical" evidence="1">
    <location>
        <begin position="12"/>
        <end position="33"/>
    </location>
</feature>
<keyword evidence="1" id="KW-0812">Transmembrane</keyword>
<dbReference type="AlphaFoldDB" id="A0A3L6P7I5"/>